<dbReference type="SUPFAM" id="SSF52540">
    <property type="entry name" value="P-loop containing nucleoside triphosphate hydrolases"/>
    <property type="match status" value="2"/>
</dbReference>
<evidence type="ECO:0000256" key="3">
    <source>
        <dbReference type="ARBA" id="ARBA00022801"/>
    </source>
</evidence>
<proteinExistence type="predicted"/>
<keyword evidence="1" id="KW-0547">Nucleotide-binding</keyword>
<dbReference type="SMART" id="SM00487">
    <property type="entry name" value="DEXDc"/>
    <property type="match status" value="1"/>
</dbReference>
<accession>A0A9D1CRD0</accession>
<dbReference type="PROSITE" id="PS51194">
    <property type="entry name" value="HELICASE_CTER"/>
    <property type="match status" value="1"/>
</dbReference>
<dbReference type="GO" id="GO:0003678">
    <property type="term" value="F:DNA helicase activity"/>
    <property type="evidence" value="ECO:0007669"/>
    <property type="project" value="TreeGrafter"/>
</dbReference>
<evidence type="ECO:0000313" key="11">
    <source>
        <dbReference type="Proteomes" id="UP000886887"/>
    </source>
</evidence>
<evidence type="ECO:0000313" key="10">
    <source>
        <dbReference type="EMBL" id="HIQ72530.1"/>
    </source>
</evidence>
<evidence type="ECO:0000256" key="4">
    <source>
        <dbReference type="ARBA" id="ARBA00022806"/>
    </source>
</evidence>
<dbReference type="PROSITE" id="PS51192">
    <property type="entry name" value="HELICASE_ATP_BIND_1"/>
    <property type="match status" value="1"/>
</dbReference>
<dbReference type="PANTHER" id="PTHR47964">
    <property type="entry name" value="ATP-DEPENDENT DNA HELICASE HOMOLOG RECG, CHLOROPLASTIC"/>
    <property type="match status" value="1"/>
</dbReference>
<sequence>MKGFGPMRQKALEARGITAPEQLLDRLPTGYKDTTATTPICQLAEGMQCAFEGRIDGPAHLHRAHGMTWVSARVRDDSGAIRCLWFNQPWMKQQLREGESALFFARIVRRKTGLYAINPSLETERRITPVYAQIPGVPQKLIRDATSSMLDACECRETLPETLLRRHQLCGRAQALRQAHFPQDVQALSQAKRRLAFEELLLFQAAVSGAALERPLGTRIPCAGEDAAAFWQAQPYAPTGAQQRVLQEIFADLAAPTAMARMVQGDVGCGKTAIAFAALFAAARHGFQGALMAPTEVLAVQHMRSAEALLAPLGVRCGLLTGKLNAAGRREAHAAIAEGRWDVVIGTHALISEGVQYARLGLVVTDEQHRFGVRQRTQLSLKGESPNVLVMSATPIPRTLALVLYGDLDISVVDELPPGRREVRTRIVGEEKREALYAFIEKEVRSGAQAYVVCPLVEDSLPEDECVSATQRYEELRAGPLRALRIGLVHGRMRSAEKEETLRAFEAGELDVLVATTVVEVGVNVPNASVMVVENAERFGLAQLHQLRGRVGRGERESWCFLMAQPNERLRTLVETSDGFAVAKRDLELRGAGEFFGTRQHGEPRMPALMLCADAALLRETQDAWREIRKNPDFRVEAEVIVRTARRRFEKEGLDLAKN</sequence>
<dbReference type="SMART" id="SM00490">
    <property type="entry name" value="HELICc"/>
    <property type="match status" value="1"/>
</dbReference>
<dbReference type="NCBIfam" id="NF008165">
    <property type="entry name" value="PRK10917.1-3"/>
    <property type="match status" value="1"/>
</dbReference>
<evidence type="ECO:0000256" key="2">
    <source>
        <dbReference type="ARBA" id="ARBA00022763"/>
    </source>
</evidence>
<reference evidence="10" key="2">
    <citation type="journal article" date="2021" name="PeerJ">
        <title>Extensive microbial diversity within the chicken gut microbiome revealed by metagenomics and culture.</title>
        <authorList>
            <person name="Gilroy R."/>
            <person name="Ravi A."/>
            <person name="Getino M."/>
            <person name="Pursley I."/>
            <person name="Horton D.L."/>
            <person name="Alikhan N.F."/>
            <person name="Baker D."/>
            <person name="Gharbi K."/>
            <person name="Hall N."/>
            <person name="Watson M."/>
            <person name="Adriaenssens E.M."/>
            <person name="Foster-Nyarko E."/>
            <person name="Jarju S."/>
            <person name="Secka A."/>
            <person name="Antonio M."/>
            <person name="Oren A."/>
            <person name="Chaudhuri R.R."/>
            <person name="La Ragione R."/>
            <person name="Hildebrand F."/>
            <person name="Pallen M.J."/>
        </authorList>
    </citation>
    <scope>NUCLEOTIDE SEQUENCE</scope>
    <source>
        <strain evidence="10">ChiSxjej2B14-6234</strain>
    </source>
</reference>
<dbReference type="NCBIfam" id="NF008168">
    <property type="entry name" value="PRK10917.2-2"/>
    <property type="match status" value="1"/>
</dbReference>
<dbReference type="PANTHER" id="PTHR47964:SF1">
    <property type="entry name" value="ATP-DEPENDENT DNA HELICASE HOMOLOG RECG, CHLOROPLASTIC"/>
    <property type="match status" value="1"/>
</dbReference>
<evidence type="ECO:0000256" key="5">
    <source>
        <dbReference type="ARBA" id="ARBA00022840"/>
    </source>
</evidence>
<gene>
    <name evidence="10" type="primary">recG</name>
    <name evidence="10" type="ORF">IAB73_10040</name>
</gene>
<name>A0A9D1CRD0_9FIRM</name>
<keyword evidence="4 10" id="KW-0347">Helicase</keyword>
<dbReference type="InterPro" id="IPR012340">
    <property type="entry name" value="NA-bd_OB-fold"/>
</dbReference>
<dbReference type="InterPro" id="IPR033454">
    <property type="entry name" value="RecG_wedge"/>
</dbReference>
<dbReference type="InterPro" id="IPR047112">
    <property type="entry name" value="RecG/Mfd"/>
</dbReference>
<comment type="caution">
    <text evidence="10">The sequence shown here is derived from an EMBL/GenBank/DDBJ whole genome shotgun (WGS) entry which is preliminary data.</text>
</comment>
<keyword evidence="6" id="KW-0238">DNA-binding</keyword>
<dbReference type="GO" id="GO:0003677">
    <property type="term" value="F:DNA binding"/>
    <property type="evidence" value="ECO:0007669"/>
    <property type="project" value="UniProtKB-KW"/>
</dbReference>
<dbReference type="GO" id="GO:0006281">
    <property type="term" value="P:DNA repair"/>
    <property type="evidence" value="ECO:0007669"/>
    <property type="project" value="UniProtKB-KW"/>
</dbReference>
<dbReference type="GO" id="GO:0016787">
    <property type="term" value="F:hydrolase activity"/>
    <property type="evidence" value="ECO:0007669"/>
    <property type="project" value="UniProtKB-KW"/>
</dbReference>
<dbReference type="AlphaFoldDB" id="A0A9D1CRD0"/>
<evidence type="ECO:0000256" key="1">
    <source>
        <dbReference type="ARBA" id="ARBA00022741"/>
    </source>
</evidence>
<keyword evidence="7" id="KW-0234">DNA repair</keyword>
<evidence type="ECO:0000256" key="6">
    <source>
        <dbReference type="ARBA" id="ARBA00023125"/>
    </source>
</evidence>
<dbReference type="Pfam" id="PF00270">
    <property type="entry name" value="DEAD"/>
    <property type="match status" value="1"/>
</dbReference>
<dbReference type="Pfam" id="PF00271">
    <property type="entry name" value="Helicase_C"/>
    <property type="match status" value="1"/>
</dbReference>
<dbReference type="InterPro" id="IPR011545">
    <property type="entry name" value="DEAD/DEAH_box_helicase_dom"/>
</dbReference>
<organism evidence="10 11">
    <name type="scientific">Candidatus Onthenecus intestinigallinarum</name>
    <dbReference type="NCBI Taxonomy" id="2840875"/>
    <lineage>
        <taxon>Bacteria</taxon>
        <taxon>Bacillati</taxon>
        <taxon>Bacillota</taxon>
        <taxon>Clostridia</taxon>
        <taxon>Eubacteriales</taxon>
        <taxon>Candidatus Onthenecus</taxon>
    </lineage>
</organism>
<evidence type="ECO:0000256" key="7">
    <source>
        <dbReference type="ARBA" id="ARBA00023204"/>
    </source>
</evidence>
<dbReference type="InterPro" id="IPR001650">
    <property type="entry name" value="Helicase_C-like"/>
</dbReference>
<dbReference type="Gene3D" id="2.40.50.140">
    <property type="entry name" value="Nucleic acid-binding proteins"/>
    <property type="match status" value="1"/>
</dbReference>
<keyword evidence="5" id="KW-0067">ATP-binding</keyword>
<reference evidence="10" key="1">
    <citation type="submission" date="2020-10" db="EMBL/GenBank/DDBJ databases">
        <authorList>
            <person name="Gilroy R."/>
        </authorList>
    </citation>
    <scope>NUCLEOTIDE SEQUENCE</scope>
    <source>
        <strain evidence="10">ChiSxjej2B14-6234</strain>
    </source>
</reference>
<dbReference type="CDD" id="cd04488">
    <property type="entry name" value="RecG_wedge_OBF"/>
    <property type="match status" value="1"/>
</dbReference>
<dbReference type="EMBL" id="DVFJ01000036">
    <property type="protein sequence ID" value="HIQ72530.1"/>
    <property type="molecule type" value="Genomic_DNA"/>
</dbReference>
<feature type="domain" description="Helicase C-terminal" evidence="9">
    <location>
        <begin position="432"/>
        <end position="593"/>
    </location>
</feature>
<dbReference type="Pfam" id="PF17191">
    <property type="entry name" value="RecG_wedge"/>
    <property type="match status" value="1"/>
</dbReference>
<dbReference type="Proteomes" id="UP000886887">
    <property type="component" value="Unassembled WGS sequence"/>
</dbReference>
<dbReference type="CDD" id="cd17992">
    <property type="entry name" value="DEXHc_RecG"/>
    <property type="match status" value="1"/>
</dbReference>
<evidence type="ECO:0000259" key="9">
    <source>
        <dbReference type="PROSITE" id="PS51194"/>
    </source>
</evidence>
<dbReference type="Gene3D" id="3.40.50.300">
    <property type="entry name" value="P-loop containing nucleotide triphosphate hydrolases"/>
    <property type="match status" value="2"/>
</dbReference>
<dbReference type="SUPFAM" id="SSF50249">
    <property type="entry name" value="Nucleic acid-binding proteins"/>
    <property type="match status" value="1"/>
</dbReference>
<dbReference type="InterPro" id="IPR027417">
    <property type="entry name" value="P-loop_NTPase"/>
</dbReference>
<keyword evidence="2" id="KW-0227">DNA damage</keyword>
<keyword evidence="3" id="KW-0378">Hydrolase</keyword>
<protein>
    <submittedName>
        <fullName evidence="10">ATP-dependent DNA helicase RecG</fullName>
    </submittedName>
</protein>
<evidence type="ECO:0000259" key="8">
    <source>
        <dbReference type="PROSITE" id="PS51192"/>
    </source>
</evidence>
<dbReference type="InterPro" id="IPR014001">
    <property type="entry name" value="Helicase_ATP-bd"/>
</dbReference>
<dbReference type="GO" id="GO:0005524">
    <property type="term" value="F:ATP binding"/>
    <property type="evidence" value="ECO:0007669"/>
    <property type="project" value="UniProtKB-KW"/>
</dbReference>
<feature type="domain" description="Helicase ATP-binding" evidence="8">
    <location>
        <begin position="252"/>
        <end position="413"/>
    </location>
</feature>